<evidence type="ECO:0000313" key="1">
    <source>
        <dbReference type="EMBL" id="GAA4242224.1"/>
    </source>
</evidence>
<name>A0ABP8CQZ0_9FLAO</name>
<keyword evidence="2" id="KW-1185">Reference proteome</keyword>
<evidence type="ECO:0000313" key="2">
    <source>
        <dbReference type="Proteomes" id="UP001501682"/>
    </source>
</evidence>
<organism evidence="1 2">
    <name type="scientific">Winogradskyella damuponensis</name>
    <dbReference type="NCBI Taxonomy" id="943939"/>
    <lineage>
        <taxon>Bacteria</taxon>
        <taxon>Pseudomonadati</taxon>
        <taxon>Bacteroidota</taxon>
        <taxon>Flavobacteriia</taxon>
        <taxon>Flavobacteriales</taxon>
        <taxon>Flavobacteriaceae</taxon>
        <taxon>Winogradskyella</taxon>
    </lineage>
</organism>
<dbReference type="RefSeq" id="WP_344713239.1">
    <property type="nucleotide sequence ID" value="NZ_BAABCB010000014.1"/>
</dbReference>
<dbReference type="Proteomes" id="UP001501682">
    <property type="component" value="Unassembled WGS sequence"/>
</dbReference>
<protein>
    <recommendedName>
        <fullName evidence="3">DUF4376 domain-containing protein</fullName>
    </recommendedName>
</protein>
<comment type="caution">
    <text evidence="1">The sequence shown here is derived from an EMBL/GenBank/DDBJ whole genome shotgun (WGS) entry which is preliminary data.</text>
</comment>
<evidence type="ECO:0008006" key="3">
    <source>
        <dbReference type="Google" id="ProtNLM"/>
    </source>
</evidence>
<accession>A0ABP8CQZ0</accession>
<proteinExistence type="predicted"/>
<dbReference type="EMBL" id="BAABCB010000014">
    <property type="protein sequence ID" value="GAA4242224.1"/>
    <property type="molecule type" value="Genomic_DNA"/>
</dbReference>
<sequence length="186" mass="22159">MAINQFITYILPKKAIEMKFGEIPNQLEIKHSEWEKFWEKYTETDNEDLEPEFEDARTTNWWKEIEVNLVELEKQIDKIITRASWTDDTIWKSEKAEFDHDVSLGLNKTNEFIDEFMFRTDLTDTTLNFLNSMLDICKENDWILMDRNGNLCKPNISDLAQLIKGSDADRFLRNLSKFFDELSNKK</sequence>
<reference evidence="2" key="1">
    <citation type="journal article" date="2019" name="Int. J. Syst. Evol. Microbiol.">
        <title>The Global Catalogue of Microorganisms (GCM) 10K type strain sequencing project: providing services to taxonomists for standard genome sequencing and annotation.</title>
        <authorList>
            <consortium name="The Broad Institute Genomics Platform"/>
            <consortium name="The Broad Institute Genome Sequencing Center for Infectious Disease"/>
            <person name="Wu L."/>
            <person name="Ma J."/>
        </authorList>
    </citation>
    <scope>NUCLEOTIDE SEQUENCE [LARGE SCALE GENOMIC DNA]</scope>
    <source>
        <strain evidence="2">JCM 17633</strain>
    </source>
</reference>
<gene>
    <name evidence="1" type="ORF">GCM10022292_11530</name>
</gene>